<dbReference type="EMBL" id="MOBI01000009">
    <property type="protein sequence ID" value="RON01162.1"/>
    <property type="molecule type" value="Genomic_DNA"/>
</dbReference>
<gene>
    <name evidence="2" type="ORF">BK658_08335</name>
</gene>
<feature type="domain" description="HTH cro/C1-type" evidence="1">
    <location>
        <begin position="21"/>
        <end position="51"/>
    </location>
</feature>
<dbReference type="RefSeq" id="WP_123581963.1">
    <property type="nucleotide sequence ID" value="NZ_MOBI01000009.1"/>
</dbReference>
<dbReference type="GO" id="GO:0003677">
    <property type="term" value="F:DNA binding"/>
    <property type="evidence" value="ECO:0007669"/>
    <property type="project" value="InterPro"/>
</dbReference>
<comment type="caution">
    <text evidence="2">The sequence shown here is derived from an EMBL/GenBank/DDBJ whole genome shotgun (WGS) entry which is preliminary data.</text>
</comment>
<dbReference type="SMART" id="SM00530">
    <property type="entry name" value="HTH_XRE"/>
    <property type="match status" value="1"/>
</dbReference>
<dbReference type="Proteomes" id="UP000284684">
    <property type="component" value="Unassembled WGS sequence"/>
</dbReference>
<accession>A0A423GUT4</accession>
<dbReference type="Gene3D" id="1.10.260.40">
    <property type="entry name" value="lambda repressor-like DNA-binding domains"/>
    <property type="match status" value="1"/>
</dbReference>
<evidence type="ECO:0000313" key="3">
    <source>
        <dbReference type="Proteomes" id="UP000284684"/>
    </source>
</evidence>
<dbReference type="AlphaFoldDB" id="A0A423GUT4"/>
<dbReference type="SUPFAM" id="SSF47413">
    <property type="entry name" value="lambda repressor-like DNA-binding domains"/>
    <property type="match status" value="1"/>
</dbReference>
<evidence type="ECO:0000313" key="2">
    <source>
        <dbReference type="EMBL" id="RON01162.1"/>
    </source>
</evidence>
<dbReference type="Pfam" id="PF01381">
    <property type="entry name" value="HTH_3"/>
    <property type="match status" value="1"/>
</dbReference>
<organism evidence="2 3">
    <name type="scientific">Pseudomonas brassicacearum</name>
    <dbReference type="NCBI Taxonomy" id="930166"/>
    <lineage>
        <taxon>Bacteria</taxon>
        <taxon>Pseudomonadati</taxon>
        <taxon>Pseudomonadota</taxon>
        <taxon>Gammaproteobacteria</taxon>
        <taxon>Pseudomonadales</taxon>
        <taxon>Pseudomonadaceae</taxon>
        <taxon>Pseudomonas</taxon>
    </lineage>
</organism>
<dbReference type="InterPro" id="IPR010982">
    <property type="entry name" value="Lambda_DNA-bd_dom_sf"/>
</dbReference>
<dbReference type="CDD" id="cd00093">
    <property type="entry name" value="HTH_XRE"/>
    <property type="match status" value="1"/>
</dbReference>
<evidence type="ECO:0000259" key="1">
    <source>
        <dbReference type="PROSITE" id="PS50943"/>
    </source>
</evidence>
<reference evidence="2 3" key="1">
    <citation type="submission" date="2016-10" db="EMBL/GenBank/DDBJ databases">
        <title>Comparative genome analysis of multiple Pseudomonas spp. focuses on biocontrol and plant growth promoting traits.</title>
        <authorList>
            <person name="Tao X.-Y."/>
            <person name="Taylor C.G."/>
        </authorList>
    </citation>
    <scope>NUCLEOTIDE SEQUENCE [LARGE SCALE GENOMIC DNA]</scope>
    <source>
        <strain evidence="2 3">37D10</strain>
    </source>
</reference>
<dbReference type="InterPro" id="IPR001387">
    <property type="entry name" value="Cro/C1-type_HTH"/>
</dbReference>
<sequence>MSTFFPLDCAESLIKIGLLAKKRRQERGLRQKDLAKLVGVAAGTLGKIEAGDPVVELRTFMLVLWHLGLLSEVFNDEPISKKAPELKSQRVRIKRVTEESF</sequence>
<name>A0A423GUT4_9PSED</name>
<dbReference type="PROSITE" id="PS50943">
    <property type="entry name" value="HTH_CROC1"/>
    <property type="match status" value="1"/>
</dbReference>
<proteinExistence type="predicted"/>
<protein>
    <submittedName>
        <fullName evidence="2">XRE family transcriptional regulator</fullName>
    </submittedName>
</protein>